<dbReference type="OrthoDB" id="193716at2759"/>
<evidence type="ECO:0000256" key="3">
    <source>
        <dbReference type="ARBA" id="ARBA00022806"/>
    </source>
</evidence>
<proteinExistence type="inferred from homology"/>
<dbReference type="PROSITE" id="PS51194">
    <property type="entry name" value="HELICASE_CTER"/>
    <property type="match status" value="1"/>
</dbReference>
<comment type="similarity">
    <text evidence="6">Belongs to the DEAD box helicase family.</text>
</comment>
<comment type="function">
    <text evidence="7">RNA helicase.</text>
</comment>
<feature type="compositionally biased region" description="Low complexity" evidence="8">
    <location>
        <begin position="581"/>
        <end position="593"/>
    </location>
</feature>
<dbReference type="GO" id="GO:0003724">
    <property type="term" value="F:RNA helicase activity"/>
    <property type="evidence" value="ECO:0007669"/>
    <property type="project" value="UniProtKB-EC"/>
</dbReference>
<dbReference type="GO" id="GO:0016787">
    <property type="term" value="F:hydrolase activity"/>
    <property type="evidence" value="ECO:0007669"/>
    <property type="project" value="UniProtKB-KW"/>
</dbReference>
<keyword evidence="5 7" id="KW-0694">RNA-binding</keyword>
<dbReference type="GO" id="GO:0003723">
    <property type="term" value="F:RNA binding"/>
    <property type="evidence" value="ECO:0007669"/>
    <property type="project" value="UniProtKB-UniRule"/>
</dbReference>
<feature type="region of interest" description="Disordered" evidence="8">
    <location>
        <begin position="558"/>
        <end position="674"/>
    </location>
</feature>
<dbReference type="InterPro" id="IPR001650">
    <property type="entry name" value="Helicase_C-like"/>
</dbReference>
<feature type="compositionally biased region" description="Basic and acidic residues" evidence="8">
    <location>
        <begin position="624"/>
        <end position="642"/>
    </location>
</feature>
<evidence type="ECO:0000313" key="11">
    <source>
        <dbReference type="EMBL" id="KAJ1966652.1"/>
    </source>
</evidence>
<dbReference type="EC" id="3.6.4.13" evidence="7"/>
<dbReference type="Proteomes" id="UP001150925">
    <property type="component" value="Unassembled WGS sequence"/>
</dbReference>
<dbReference type="GO" id="GO:0005524">
    <property type="term" value="F:ATP binding"/>
    <property type="evidence" value="ECO:0007669"/>
    <property type="project" value="UniProtKB-UniRule"/>
</dbReference>
<evidence type="ECO:0000259" key="10">
    <source>
        <dbReference type="PROSITE" id="PS51194"/>
    </source>
</evidence>
<protein>
    <recommendedName>
        <fullName evidence="7">ATP-dependent RNA helicase</fullName>
        <ecNumber evidence="7">3.6.4.13</ecNumber>
    </recommendedName>
</protein>
<evidence type="ECO:0000256" key="5">
    <source>
        <dbReference type="ARBA" id="ARBA00022884"/>
    </source>
</evidence>
<dbReference type="AlphaFoldDB" id="A0A9W8AWA1"/>
<comment type="catalytic activity">
    <reaction evidence="7">
        <text>ATP + H2O = ADP + phosphate + H(+)</text>
        <dbReference type="Rhea" id="RHEA:13065"/>
        <dbReference type="ChEBI" id="CHEBI:15377"/>
        <dbReference type="ChEBI" id="CHEBI:15378"/>
        <dbReference type="ChEBI" id="CHEBI:30616"/>
        <dbReference type="ChEBI" id="CHEBI:43474"/>
        <dbReference type="ChEBI" id="CHEBI:456216"/>
        <dbReference type="EC" id="3.6.4.13"/>
    </reaction>
</comment>
<feature type="domain" description="Helicase ATP-binding" evidence="9">
    <location>
        <begin position="118"/>
        <end position="301"/>
    </location>
</feature>
<feature type="domain" description="Helicase C-terminal" evidence="10">
    <location>
        <begin position="328"/>
        <end position="487"/>
    </location>
</feature>
<evidence type="ECO:0000256" key="7">
    <source>
        <dbReference type="RuleBase" id="RU365068"/>
    </source>
</evidence>
<keyword evidence="3 6" id="KW-0347">Helicase</keyword>
<dbReference type="InterPro" id="IPR014001">
    <property type="entry name" value="Helicase_ATP-bd"/>
</dbReference>
<reference evidence="11" key="1">
    <citation type="submission" date="2022-07" db="EMBL/GenBank/DDBJ databases">
        <title>Phylogenomic reconstructions and comparative analyses of Kickxellomycotina fungi.</title>
        <authorList>
            <person name="Reynolds N.K."/>
            <person name="Stajich J.E."/>
            <person name="Barry K."/>
            <person name="Grigoriev I.V."/>
            <person name="Crous P."/>
            <person name="Smith M.E."/>
        </authorList>
    </citation>
    <scope>NUCLEOTIDE SEQUENCE</scope>
    <source>
        <strain evidence="11">RSA 1196</strain>
    </source>
</reference>
<dbReference type="InterPro" id="IPR011545">
    <property type="entry name" value="DEAD/DEAH_box_helicase_dom"/>
</dbReference>
<dbReference type="Gene3D" id="3.40.50.300">
    <property type="entry name" value="P-loop containing nucleotide triphosphate hydrolases"/>
    <property type="match status" value="2"/>
</dbReference>
<dbReference type="Pfam" id="PF00271">
    <property type="entry name" value="Helicase_C"/>
    <property type="match status" value="1"/>
</dbReference>
<evidence type="ECO:0000256" key="1">
    <source>
        <dbReference type="ARBA" id="ARBA00022741"/>
    </source>
</evidence>
<dbReference type="InterPro" id="IPR027417">
    <property type="entry name" value="P-loop_NTPase"/>
</dbReference>
<accession>A0A9W8AWA1</accession>
<evidence type="ECO:0000313" key="12">
    <source>
        <dbReference type="Proteomes" id="UP001150925"/>
    </source>
</evidence>
<dbReference type="SMART" id="SM00487">
    <property type="entry name" value="DEXDc"/>
    <property type="match status" value="1"/>
</dbReference>
<dbReference type="PROSITE" id="PS51192">
    <property type="entry name" value="HELICASE_ATP_BIND_1"/>
    <property type="match status" value="1"/>
</dbReference>
<keyword evidence="12" id="KW-1185">Reference proteome</keyword>
<dbReference type="Pfam" id="PF00270">
    <property type="entry name" value="DEAD"/>
    <property type="match status" value="1"/>
</dbReference>
<evidence type="ECO:0000256" key="2">
    <source>
        <dbReference type="ARBA" id="ARBA00022801"/>
    </source>
</evidence>
<dbReference type="PROSITE" id="PS00039">
    <property type="entry name" value="DEAD_ATP_HELICASE"/>
    <property type="match status" value="1"/>
</dbReference>
<evidence type="ECO:0000259" key="9">
    <source>
        <dbReference type="PROSITE" id="PS51192"/>
    </source>
</evidence>
<evidence type="ECO:0000256" key="4">
    <source>
        <dbReference type="ARBA" id="ARBA00022840"/>
    </source>
</evidence>
<name>A0A9W8AWA1_9FUNG</name>
<dbReference type="EMBL" id="JANBPY010000481">
    <property type="protein sequence ID" value="KAJ1966652.1"/>
    <property type="molecule type" value="Genomic_DNA"/>
</dbReference>
<evidence type="ECO:0000256" key="6">
    <source>
        <dbReference type="RuleBase" id="RU000492"/>
    </source>
</evidence>
<evidence type="ECO:0000256" key="8">
    <source>
        <dbReference type="SAM" id="MobiDB-lite"/>
    </source>
</evidence>
<dbReference type="InterPro" id="IPR000629">
    <property type="entry name" value="RNA-helicase_DEAD-box_CS"/>
</dbReference>
<sequence length="674" mass="75043">MLARQMFMRARVQSAAPLTRSLRYIHLQPCRKVSLTQPLASLAPRVPSAISSGLYTSKAWYSVAQATLEEAPLTSESTNTVEAPARFDQVEGLSESSLRALKQTFKYEEMSAVQQAVLSEMPITKDLLVKAKTGTGKTLGFLLPTMEIVAKESSQADIRRGQHVGALIISPTRELANQIADEAEKLARHHRLGVMAMVGGTERRQTLRRLNNGYRSDIVVGTPGRIMDLLQSSHEFSSRIQKCKLLVLDEADELLNMGFRENIYDIAAKIAAERHNFLFSATLSPAIERVSRDLLHPGFKYIDTVDPNDVAVHKRVRQQYCELPAHMQLRAVHEIITRFHRKNPKSKVMVFLPTTAATQLYGEIFDRLNMPSFSLHSKKRQETRSRVSQRFRKTPSSVLFTTDVSARGVDYPDVGLVLQVGIPQGRDEYIHRVGRTGRAGKSGEGIILLNSVEMGFLKELSDLNMTAAEDFGPEFVSELENTPSTLLDQQWFKRIGYNESAILEDAYRSTFAFYGSRRDLMRASPQEVVETVEECFKGMGLQEPPVFDDEALARVGLLKQRRSRGSSRRGFSSGGNGWGNRGSNNRQNGGFQSRGNGGMGNRQGDQGYYQSRGGDYSNNFSRQGESKGNDRWGDSKGYDRRSPRGNYGGSGRGFGSRSSKGSNYGGRFGSDGME</sequence>
<dbReference type="PANTHER" id="PTHR24031">
    <property type="entry name" value="RNA HELICASE"/>
    <property type="match status" value="1"/>
</dbReference>
<keyword evidence="4 6" id="KW-0067">ATP-binding</keyword>
<dbReference type="CDD" id="cd18787">
    <property type="entry name" value="SF2_C_DEAD"/>
    <property type="match status" value="1"/>
</dbReference>
<keyword evidence="1 6" id="KW-0547">Nucleotide-binding</keyword>
<feature type="compositionally biased region" description="Gly residues" evidence="8">
    <location>
        <begin position="663"/>
        <end position="674"/>
    </location>
</feature>
<gene>
    <name evidence="11" type="ORF">IWQ62_002333</name>
</gene>
<dbReference type="SUPFAM" id="SSF52540">
    <property type="entry name" value="P-loop containing nucleoside triphosphate hydrolases"/>
    <property type="match status" value="1"/>
</dbReference>
<comment type="caution">
    <text evidence="11">The sequence shown here is derived from an EMBL/GenBank/DDBJ whole genome shotgun (WGS) entry which is preliminary data.</text>
</comment>
<organism evidence="11 12">
    <name type="scientific">Dispira parvispora</name>
    <dbReference type="NCBI Taxonomy" id="1520584"/>
    <lineage>
        <taxon>Eukaryota</taxon>
        <taxon>Fungi</taxon>
        <taxon>Fungi incertae sedis</taxon>
        <taxon>Zoopagomycota</taxon>
        <taxon>Kickxellomycotina</taxon>
        <taxon>Dimargaritomycetes</taxon>
        <taxon>Dimargaritales</taxon>
        <taxon>Dimargaritaceae</taxon>
        <taxon>Dispira</taxon>
    </lineage>
</organism>
<dbReference type="SMART" id="SM00490">
    <property type="entry name" value="HELICc"/>
    <property type="match status" value="1"/>
</dbReference>
<keyword evidence="2 6" id="KW-0378">Hydrolase</keyword>
<comment type="domain">
    <text evidence="7">The Q motif is unique to and characteristic of the DEAD box family of RNA helicases and controls ATP binding and hydrolysis.</text>
</comment>